<reference evidence="2" key="2">
    <citation type="journal article" date="2021" name="Appl. Environ. Microbiol.">
        <title>Adaptability of a Caproate-Producing Bacterium Contributes to Its Dominance in an Anaerobic Fermentation System.</title>
        <authorList>
            <person name="Wang H."/>
            <person name="Gu Y."/>
            <person name="Zhou W."/>
            <person name="Zhao D."/>
            <person name="Qiao Z."/>
            <person name="Zheng J."/>
            <person name="Gao J."/>
            <person name="Chen X."/>
            <person name="Ren C."/>
            <person name="Xu Y."/>
        </authorList>
    </citation>
    <scope>NUCLEOTIDE SEQUENCE</scope>
    <source>
        <strain evidence="2">JNU-WLY1368</strain>
    </source>
</reference>
<gene>
    <name evidence="1" type="ORF">GJQ69_01275</name>
    <name evidence="2" type="ORF">GKP14_03075</name>
</gene>
<name>A0A859DND7_9FIRM</name>
<dbReference type="Pfam" id="PF13599">
    <property type="entry name" value="Pentapeptide_4"/>
    <property type="match status" value="1"/>
</dbReference>
<dbReference type="Gene3D" id="2.160.20.80">
    <property type="entry name" value="E3 ubiquitin-protein ligase SopA"/>
    <property type="match status" value="1"/>
</dbReference>
<dbReference type="InterPro" id="IPR001646">
    <property type="entry name" value="5peptide_repeat"/>
</dbReference>
<dbReference type="Proteomes" id="UP000501316">
    <property type="component" value="Chromosome"/>
</dbReference>
<accession>A0A859DND7</accession>
<dbReference type="RefSeq" id="WP_086036609.1">
    <property type="nucleotide sequence ID" value="NZ_CP046051.1"/>
</dbReference>
<proteinExistence type="predicted"/>
<dbReference type="AlphaFoldDB" id="A0A859DND7"/>
<dbReference type="PANTHER" id="PTHR42999">
    <property type="entry name" value="ANTIBIOTIC RESISTANCE PROTEIN MCBG"/>
    <property type="match status" value="1"/>
</dbReference>
<reference evidence="3 4" key="1">
    <citation type="submission" date="2019-11" db="EMBL/GenBank/DDBJ databases">
        <authorList>
            <person name="Ren C."/>
            <person name="Wang H."/>
            <person name="Xu Y."/>
        </authorList>
    </citation>
    <scope>NUCLEOTIDE SEQUENCE [LARGE SCALE GENOMIC DNA]</scope>
    <source>
        <strain evidence="4">JNU-WLY1368</strain>
        <strain evidence="1 3">LBM 19010</strain>
    </source>
</reference>
<dbReference type="Proteomes" id="UP000509623">
    <property type="component" value="Chromosome"/>
</dbReference>
<sequence>MDILTSSAFLGQLHTLLRKESPLENGSYSRMVLQEETLDKLEVQHCTFSSCTFSGCSLAGASFTDVQFQNCDLSNSLLTDAYFARCRFISCRCIGTNLNGSVMRRCTIEQSTFQYADFDHTKMTDTVLTDTDFTEAAISEAKCKRLSLHGCRFVKNYFFKTPLAGIDFSTGTFCSPVVSWPPTELKGATVSLTQAAALAGLLGVKVNL</sequence>
<dbReference type="EMBL" id="CP046051">
    <property type="protein sequence ID" value="QKN23236.1"/>
    <property type="molecule type" value="Genomic_DNA"/>
</dbReference>
<evidence type="ECO:0000313" key="2">
    <source>
        <dbReference type="EMBL" id="QKO30082.1"/>
    </source>
</evidence>
<keyword evidence="4" id="KW-1185">Reference proteome</keyword>
<reference evidence="2" key="3">
    <citation type="journal article" date="2022" name="Int. J. Syst. Evol. Microbiol.">
        <title>Caproicibacterium lactatifermentans sp. nov., isolated from pit clay used for the production of Chinese strong aroma-type liquor.</title>
        <authorList>
            <person name="Wang H."/>
            <person name="Gu Y."/>
            <person name="Zhao D."/>
            <person name="Qiao Z."/>
            <person name="Zheng J."/>
            <person name="Gao J."/>
            <person name="Ren C."/>
            <person name="Xu Y."/>
        </authorList>
    </citation>
    <scope>NUCLEOTIDE SEQUENCE</scope>
    <source>
        <strain evidence="2">JNU-WLY1368</strain>
    </source>
</reference>
<evidence type="ECO:0000313" key="4">
    <source>
        <dbReference type="Proteomes" id="UP000509623"/>
    </source>
</evidence>
<protein>
    <submittedName>
        <fullName evidence="1">Pentapeptide repeat-containing protein</fullName>
    </submittedName>
</protein>
<dbReference type="InterPro" id="IPR052949">
    <property type="entry name" value="PA_immunity-related"/>
</dbReference>
<dbReference type="PANTHER" id="PTHR42999:SF2">
    <property type="match status" value="1"/>
</dbReference>
<dbReference type="SUPFAM" id="SSF141571">
    <property type="entry name" value="Pentapeptide repeat-like"/>
    <property type="match status" value="1"/>
</dbReference>
<evidence type="ECO:0000313" key="1">
    <source>
        <dbReference type="EMBL" id="QKN23236.1"/>
    </source>
</evidence>
<evidence type="ECO:0000313" key="3">
    <source>
        <dbReference type="Proteomes" id="UP000501316"/>
    </source>
</evidence>
<dbReference type="KEGG" id="clf:GJQ69_01275"/>
<organism evidence="1 3">
    <name type="scientific">Caproicibacterium lactatifermentans</name>
    <dbReference type="NCBI Taxonomy" id="2666138"/>
    <lineage>
        <taxon>Bacteria</taxon>
        <taxon>Bacillati</taxon>
        <taxon>Bacillota</taxon>
        <taxon>Clostridia</taxon>
        <taxon>Eubacteriales</taxon>
        <taxon>Oscillospiraceae</taxon>
        <taxon>Caproicibacterium</taxon>
    </lineage>
</organism>
<dbReference type="EMBL" id="CP046161">
    <property type="protein sequence ID" value="QKO30082.1"/>
    <property type="molecule type" value="Genomic_DNA"/>
</dbReference>